<dbReference type="Gene3D" id="3.40.91.30">
    <property type="match status" value="1"/>
</dbReference>
<name>A0A0F9MRW6_9ZZZZ</name>
<dbReference type="EMBL" id="LAZR01008344">
    <property type="protein sequence ID" value="KKM79375.1"/>
    <property type="molecule type" value="Genomic_DNA"/>
</dbReference>
<dbReference type="InterPro" id="IPR009414">
    <property type="entry name" value="DUF1064"/>
</dbReference>
<comment type="caution">
    <text evidence="1">The sequence shown here is derived from an EMBL/GenBank/DDBJ whole genome shotgun (WGS) entry which is preliminary data.</text>
</comment>
<dbReference type="Pfam" id="PF06356">
    <property type="entry name" value="DUF1064"/>
    <property type="match status" value="1"/>
</dbReference>
<accession>A0A0F9MRW6</accession>
<sequence length="140" mass="17169">MSGARWTSKQLEAFEGKRPKVKAQWATIGGKKHYFRSQWEVDFAYYLEMLKQYKQIQEWEYEPKTFWFEQIKRGVRSYLPDFRVTEKDQSIIYYEVKGYMDARSKTKLKRMKKYYPDVKLQLVQASQIKEIRNKFSFLFK</sequence>
<evidence type="ECO:0000313" key="1">
    <source>
        <dbReference type="EMBL" id="KKM79375.1"/>
    </source>
</evidence>
<organism evidence="1">
    <name type="scientific">marine sediment metagenome</name>
    <dbReference type="NCBI Taxonomy" id="412755"/>
    <lineage>
        <taxon>unclassified sequences</taxon>
        <taxon>metagenomes</taxon>
        <taxon>ecological metagenomes</taxon>
    </lineage>
</organism>
<gene>
    <name evidence="1" type="ORF">LCGC14_1350510</name>
</gene>
<proteinExistence type="predicted"/>
<evidence type="ECO:0008006" key="2">
    <source>
        <dbReference type="Google" id="ProtNLM"/>
    </source>
</evidence>
<protein>
    <recommendedName>
        <fullName evidence="2">TnsA endonuclease N-terminal domain-containing protein</fullName>
    </recommendedName>
</protein>
<dbReference type="AlphaFoldDB" id="A0A0F9MRW6"/>
<reference evidence="1" key="1">
    <citation type="journal article" date="2015" name="Nature">
        <title>Complex archaea that bridge the gap between prokaryotes and eukaryotes.</title>
        <authorList>
            <person name="Spang A."/>
            <person name="Saw J.H."/>
            <person name="Jorgensen S.L."/>
            <person name="Zaremba-Niedzwiedzka K."/>
            <person name="Martijn J."/>
            <person name="Lind A.E."/>
            <person name="van Eijk R."/>
            <person name="Schleper C."/>
            <person name="Guy L."/>
            <person name="Ettema T.J."/>
        </authorList>
    </citation>
    <scope>NUCLEOTIDE SEQUENCE</scope>
</reference>